<dbReference type="InterPro" id="IPR056884">
    <property type="entry name" value="NPHP3-like_N"/>
</dbReference>
<dbReference type="PROSITE" id="PS50837">
    <property type="entry name" value="NACHT"/>
    <property type="match status" value="1"/>
</dbReference>
<sequence>MLKAGINPAVHQIFTSNVLVSGGSSTYVARDLNVHTSKTDTSNFRRLEAQVAAGALHNSGEVSDQPKCHPGTRIAILEHLKAWATALKYIYPIIWLHGPAGSGKSAILRTIAQFLFEQNLLLASFFFFRSATGRNSSDNFIATIAFQLALSVPPTRPYIEAAIERNGLIFSLSLWDQAQALIVSPLLAWCAENPTDDFRRELPRVIIVDGLDECRNSNKQCEILQVLSRILKSIPIPLAILLASRPEHHIRSEFDLGNLNRASSRLALDDSYKPDADISKYLIDKFTEIERHHQAYHRGRHQGSLINLSQRLLANLSMLQRLSNLSAH</sequence>
<evidence type="ECO:0000259" key="2">
    <source>
        <dbReference type="PROSITE" id="PS50837"/>
    </source>
</evidence>
<evidence type="ECO:0000256" key="1">
    <source>
        <dbReference type="ARBA" id="ARBA00022737"/>
    </source>
</evidence>
<protein>
    <recommendedName>
        <fullName evidence="2">NACHT domain-containing protein</fullName>
    </recommendedName>
</protein>
<dbReference type="Proteomes" id="UP000027222">
    <property type="component" value="Unassembled WGS sequence"/>
</dbReference>
<dbReference type="EMBL" id="KL142376">
    <property type="protein sequence ID" value="KDR77579.1"/>
    <property type="molecule type" value="Genomic_DNA"/>
</dbReference>
<dbReference type="InterPro" id="IPR027417">
    <property type="entry name" value="P-loop_NTPase"/>
</dbReference>
<organism evidence="3 4">
    <name type="scientific">Galerina marginata (strain CBS 339.88)</name>
    <dbReference type="NCBI Taxonomy" id="685588"/>
    <lineage>
        <taxon>Eukaryota</taxon>
        <taxon>Fungi</taxon>
        <taxon>Dikarya</taxon>
        <taxon>Basidiomycota</taxon>
        <taxon>Agaricomycotina</taxon>
        <taxon>Agaricomycetes</taxon>
        <taxon>Agaricomycetidae</taxon>
        <taxon>Agaricales</taxon>
        <taxon>Agaricineae</taxon>
        <taxon>Strophariaceae</taxon>
        <taxon>Galerina</taxon>
    </lineage>
</organism>
<evidence type="ECO:0000313" key="3">
    <source>
        <dbReference type="EMBL" id="KDR77579.1"/>
    </source>
</evidence>
<evidence type="ECO:0000313" key="4">
    <source>
        <dbReference type="Proteomes" id="UP000027222"/>
    </source>
</evidence>
<dbReference type="InterPro" id="IPR007111">
    <property type="entry name" value="NACHT_NTPase"/>
</dbReference>
<name>A0A067TCG4_GALM3</name>
<dbReference type="AlphaFoldDB" id="A0A067TCG4"/>
<dbReference type="PANTHER" id="PTHR10039">
    <property type="entry name" value="AMELOGENIN"/>
    <property type="match status" value="1"/>
</dbReference>
<dbReference type="Pfam" id="PF24883">
    <property type="entry name" value="NPHP3_N"/>
    <property type="match status" value="1"/>
</dbReference>
<feature type="domain" description="NACHT" evidence="2">
    <location>
        <begin position="92"/>
        <end position="246"/>
    </location>
</feature>
<reference evidence="4" key="1">
    <citation type="journal article" date="2014" name="Proc. Natl. Acad. Sci. U.S.A.">
        <title>Extensive sampling of basidiomycete genomes demonstrates inadequacy of the white-rot/brown-rot paradigm for wood decay fungi.</title>
        <authorList>
            <person name="Riley R."/>
            <person name="Salamov A.A."/>
            <person name="Brown D.W."/>
            <person name="Nagy L.G."/>
            <person name="Floudas D."/>
            <person name="Held B.W."/>
            <person name="Levasseur A."/>
            <person name="Lombard V."/>
            <person name="Morin E."/>
            <person name="Otillar R."/>
            <person name="Lindquist E.A."/>
            <person name="Sun H."/>
            <person name="LaButti K.M."/>
            <person name="Schmutz J."/>
            <person name="Jabbour D."/>
            <person name="Luo H."/>
            <person name="Baker S.E."/>
            <person name="Pisabarro A.G."/>
            <person name="Walton J.D."/>
            <person name="Blanchette R.A."/>
            <person name="Henrissat B."/>
            <person name="Martin F."/>
            <person name="Cullen D."/>
            <person name="Hibbett D.S."/>
            <person name="Grigoriev I.V."/>
        </authorList>
    </citation>
    <scope>NUCLEOTIDE SEQUENCE [LARGE SCALE GENOMIC DNA]</scope>
    <source>
        <strain evidence="4">CBS 339.88</strain>
    </source>
</reference>
<dbReference type="PANTHER" id="PTHR10039:SF14">
    <property type="entry name" value="NACHT DOMAIN-CONTAINING PROTEIN"/>
    <property type="match status" value="1"/>
</dbReference>
<dbReference type="SUPFAM" id="SSF52540">
    <property type="entry name" value="P-loop containing nucleoside triphosphate hydrolases"/>
    <property type="match status" value="1"/>
</dbReference>
<dbReference type="OrthoDB" id="5967843at2759"/>
<accession>A0A067TCG4</accession>
<gene>
    <name evidence="3" type="ORF">GALMADRAFT_407997</name>
</gene>
<proteinExistence type="predicted"/>
<dbReference type="Gene3D" id="3.40.50.300">
    <property type="entry name" value="P-loop containing nucleotide triphosphate hydrolases"/>
    <property type="match status" value="1"/>
</dbReference>
<keyword evidence="4" id="KW-1185">Reference proteome</keyword>
<keyword evidence="1" id="KW-0677">Repeat</keyword>
<dbReference type="HOGENOM" id="CLU_000288_6_10_1"/>